<dbReference type="SMART" id="SM00267">
    <property type="entry name" value="GGDEF"/>
    <property type="match status" value="1"/>
</dbReference>
<dbReference type="PROSITE" id="PS50887">
    <property type="entry name" value="GGDEF"/>
    <property type="match status" value="1"/>
</dbReference>
<dbReference type="AlphaFoldDB" id="C3X9D2"/>
<dbReference type="PANTHER" id="PTHR45138">
    <property type="entry name" value="REGULATORY COMPONENTS OF SENSORY TRANSDUCTION SYSTEM"/>
    <property type="match status" value="1"/>
</dbReference>
<proteinExistence type="inferred from homology"/>
<dbReference type="PANTHER" id="PTHR45138:SF9">
    <property type="entry name" value="DIGUANYLATE CYCLASE DGCM-RELATED"/>
    <property type="match status" value="1"/>
</dbReference>
<dbReference type="Pfam" id="PF01814">
    <property type="entry name" value="Hemerythrin"/>
    <property type="match status" value="1"/>
</dbReference>
<dbReference type="eggNOG" id="COG3706">
    <property type="taxonomic scope" value="Bacteria"/>
</dbReference>
<dbReference type="eggNOG" id="COG2703">
    <property type="taxonomic scope" value="Bacteria"/>
</dbReference>
<dbReference type="SUPFAM" id="SSF55785">
    <property type="entry name" value="PYP-like sensor domain (PAS domain)"/>
    <property type="match status" value="1"/>
</dbReference>
<feature type="domain" description="GGDEF" evidence="6">
    <location>
        <begin position="217"/>
        <end position="346"/>
    </location>
</feature>
<dbReference type="NCBIfam" id="NF033749">
    <property type="entry name" value="bact_hemeryth"/>
    <property type="match status" value="1"/>
</dbReference>
<evidence type="ECO:0000256" key="3">
    <source>
        <dbReference type="ARBA" id="ARBA00022723"/>
    </source>
</evidence>
<dbReference type="CDD" id="cd01949">
    <property type="entry name" value="GGDEF"/>
    <property type="match status" value="1"/>
</dbReference>
<dbReference type="Pfam" id="PF08448">
    <property type="entry name" value="PAS_4"/>
    <property type="match status" value="1"/>
</dbReference>
<dbReference type="InterPro" id="IPR013656">
    <property type="entry name" value="PAS_4"/>
</dbReference>
<keyword evidence="3" id="KW-0479">Metal-binding</keyword>
<dbReference type="GO" id="GO:0052621">
    <property type="term" value="F:diguanylate cyclase activity"/>
    <property type="evidence" value="ECO:0007669"/>
    <property type="project" value="UniProtKB-EC"/>
</dbReference>
<evidence type="ECO:0000256" key="2">
    <source>
        <dbReference type="ARBA" id="ARBA00012528"/>
    </source>
</evidence>
<keyword evidence="4" id="KW-0408">Iron</keyword>
<comment type="catalytic activity">
    <reaction evidence="5">
        <text>2 GTP = 3',3'-c-di-GMP + 2 diphosphate</text>
        <dbReference type="Rhea" id="RHEA:24898"/>
        <dbReference type="ChEBI" id="CHEBI:33019"/>
        <dbReference type="ChEBI" id="CHEBI:37565"/>
        <dbReference type="ChEBI" id="CHEBI:58805"/>
        <dbReference type="EC" id="2.7.7.65"/>
    </reaction>
</comment>
<accession>C3X9D2</accession>
<dbReference type="InterPro" id="IPR012312">
    <property type="entry name" value="Hemerythrin-like"/>
</dbReference>
<dbReference type="GO" id="GO:0046872">
    <property type="term" value="F:metal ion binding"/>
    <property type="evidence" value="ECO:0007669"/>
    <property type="project" value="UniProtKB-KW"/>
</dbReference>
<protein>
    <recommendedName>
        <fullName evidence="2">diguanylate cyclase</fullName>
        <ecNumber evidence="2">2.7.7.65</ecNumber>
    </recommendedName>
</protein>
<evidence type="ECO:0000313" key="8">
    <source>
        <dbReference type="Proteomes" id="UP000005089"/>
    </source>
</evidence>
<dbReference type="NCBIfam" id="TIGR02481">
    <property type="entry name" value="hemeryth_dom"/>
    <property type="match status" value="1"/>
</dbReference>
<dbReference type="InterPro" id="IPR000160">
    <property type="entry name" value="GGDEF_dom"/>
</dbReference>
<dbReference type="CDD" id="cd12107">
    <property type="entry name" value="Hemerythrin"/>
    <property type="match status" value="1"/>
</dbReference>
<dbReference type="InterPro" id="IPR050469">
    <property type="entry name" value="Diguanylate_Cyclase"/>
</dbReference>
<dbReference type="SUPFAM" id="SSF47188">
    <property type="entry name" value="Hemerythrin-like"/>
    <property type="match status" value="1"/>
</dbReference>
<dbReference type="NCBIfam" id="TIGR00254">
    <property type="entry name" value="GGDEF"/>
    <property type="match status" value="1"/>
</dbReference>
<evidence type="ECO:0000313" key="7">
    <source>
        <dbReference type="EMBL" id="EEO29808.1"/>
    </source>
</evidence>
<comment type="similarity">
    <text evidence="1">Belongs to the hemerythrin family.</text>
</comment>
<dbReference type="InterPro" id="IPR029787">
    <property type="entry name" value="Nucleotide_cyclase"/>
</dbReference>
<dbReference type="InterPro" id="IPR016131">
    <property type="entry name" value="Haemerythrin_Fe_BS"/>
</dbReference>
<dbReference type="PROSITE" id="PS00550">
    <property type="entry name" value="HEMERYTHRINS"/>
    <property type="match status" value="1"/>
</dbReference>
<dbReference type="EC" id="2.7.7.65" evidence="2"/>
<dbReference type="EMBL" id="GG658170">
    <property type="protein sequence ID" value="EEO29808.1"/>
    <property type="molecule type" value="Genomic_DNA"/>
</dbReference>
<dbReference type="Gene3D" id="1.20.120.50">
    <property type="entry name" value="Hemerythrin-like"/>
    <property type="match status" value="1"/>
</dbReference>
<dbReference type="STRING" id="847.BRW83_1323"/>
<name>C3X9D2_OXAFO</name>
<gene>
    <name evidence="7" type="ORF">OFBG_00836</name>
</gene>
<dbReference type="Proteomes" id="UP000005089">
    <property type="component" value="Unassembled WGS sequence"/>
</dbReference>
<dbReference type="HOGENOM" id="CLU_551899_0_0_4"/>
<dbReference type="Gene3D" id="3.30.70.270">
    <property type="match status" value="1"/>
</dbReference>
<dbReference type="SUPFAM" id="SSF55073">
    <property type="entry name" value="Nucleotide cyclase"/>
    <property type="match status" value="1"/>
</dbReference>
<keyword evidence="8" id="KW-1185">Reference proteome</keyword>
<evidence type="ECO:0000256" key="5">
    <source>
        <dbReference type="ARBA" id="ARBA00034247"/>
    </source>
</evidence>
<organism evidence="7 8">
    <name type="scientific">Oxalobacter formigenes OXCC13</name>
    <dbReference type="NCBI Taxonomy" id="556269"/>
    <lineage>
        <taxon>Bacteria</taxon>
        <taxon>Pseudomonadati</taxon>
        <taxon>Pseudomonadota</taxon>
        <taxon>Betaproteobacteria</taxon>
        <taxon>Burkholderiales</taxon>
        <taxon>Oxalobacteraceae</taxon>
        <taxon>Oxalobacter</taxon>
    </lineage>
</organism>
<dbReference type="InterPro" id="IPR012827">
    <property type="entry name" value="Hemerythrin_metal-bd"/>
</dbReference>
<dbReference type="InterPro" id="IPR043128">
    <property type="entry name" value="Rev_trsase/Diguanyl_cyclase"/>
</dbReference>
<reference evidence="7 8" key="1">
    <citation type="submission" date="2009-02" db="EMBL/GenBank/DDBJ databases">
        <title>The Genome Sequence of Oxalobacter formigenes OXCC13.</title>
        <authorList>
            <consortium name="The Broad Institute Genome Sequencing Platform"/>
            <person name="Ward D."/>
            <person name="Young S.K."/>
            <person name="Kodira C.D."/>
            <person name="Zeng Q."/>
            <person name="Koehrsen M."/>
            <person name="Alvarado L."/>
            <person name="Berlin A."/>
            <person name="Borenstein D."/>
            <person name="Chen Z."/>
            <person name="Engels R."/>
            <person name="Freedman E."/>
            <person name="Gellesch M."/>
            <person name="Goldberg J."/>
            <person name="Griggs A."/>
            <person name="Gujja S."/>
            <person name="Heiman D."/>
            <person name="Hepburn T."/>
            <person name="Howarth C."/>
            <person name="Jen D."/>
            <person name="Larson L."/>
            <person name="Lewis B."/>
            <person name="Mehta T."/>
            <person name="Park D."/>
            <person name="Pearson M."/>
            <person name="Roberts A."/>
            <person name="Saif S."/>
            <person name="Shea T."/>
            <person name="Shenoy N."/>
            <person name="Sisk P."/>
            <person name="Stolte C."/>
            <person name="Sykes S."/>
            <person name="Walk T."/>
            <person name="White J."/>
            <person name="Yandava C."/>
            <person name="Allison M.J."/>
            <person name="Lander E."/>
            <person name="Nusbaum C."/>
            <person name="Galagan J."/>
            <person name="Birren B."/>
        </authorList>
    </citation>
    <scope>NUCLEOTIDE SEQUENCE [LARGE SCALE GENOMIC DNA]</scope>
    <source>
        <strain evidence="7 8">OXCC13</strain>
    </source>
</reference>
<evidence type="ECO:0000256" key="4">
    <source>
        <dbReference type="ARBA" id="ARBA00023004"/>
    </source>
</evidence>
<dbReference type="Gene3D" id="3.30.450.20">
    <property type="entry name" value="PAS domain"/>
    <property type="match status" value="1"/>
</dbReference>
<dbReference type="InterPro" id="IPR035938">
    <property type="entry name" value="Hemerythrin-like_sf"/>
</dbReference>
<evidence type="ECO:0000256" key="1">
    <source>
        <dbReference type="ARBA" id="ARBA00010587"/>
    </source>
</evidence>
<dbReference type="Pfam" id="PF00990">
    <property type="entry name" value="GGDEF"/>
    <property type="match status" value="1"/>
</dbReference>
<dbReference type="InterPro" id="IPR035965">
    <property type="entry name" value="PAS-like_dom_sf"/>
</dbReference>
<sequence>MAQTRFFRHAPQDILSLSLACQQSVIESRHCTYFTKITYTTMSEKKQETLTALVNAIRQMESCWQESGTIALVRDSSHAVLYINNEFARLIDTEPEKLIGPASGAAFPAFFHKLFSEREKLVQSGGKPAVFEEKLAFENTEISYSTVYFPLKNTAGEIIGTGLVGIPAKNGIEYETNETSLLPDDNPDIDPLTEIPTHQAMADAIKHEIIQSEKNGKPLSIVLINVDNLARINEESGRATGDIVLVEFCELVKNHLRSSDLFGRWEDTEFILVLPDTNVVAAAQVAERIRHAIENYQFRKVPSLTACFGVALHERGETIEDCISRADAAVFVAKMNGKNRVEVDRAGMSDLSLPDLKASNFLRLVWKREYECGNTIIDYQHRLMVSDANHLLAAMLENTPKKQITPLINKLLAHIQQHFDEEESILEKMGYRETEEHAMIHRQLIAKAVRLSVRFEENKLDFGEIFNFLANDVVIEHMLKTDRKYFPFLPQARH</sequence>
<evidence type="ECO:0000259" key="6">
    <source>
        <dbReference type="PROSITE" id="PS50887"/>
    </source>
</evidence>